<feature type="transmembrane region" description="Helical" evidence="1">
    <location>
        <begin position="165"/>
        <end position="181"/>
    </location>
</feature>
<evidence type="ECO:0000313" key="3">
    <source>
        <dbReference type="Proteomes" id="UP000606115"/>
    </source>
</evidence>
<sequence length="227" mass="25101">MEELFYTLFSQLPGTESGMQVALYALSALLSLVACILLAHRNDLGWWAQILAVFAGPLVIAMQYDMLFLIYAIPALFVGVFGLWRFSRYSFQGKFTRQVTRSPLGLSAIITTVLGIAVLTALHLGEMLTTGFAFTAGTGTIWVSYITEAAVLMAFFLVAQGIRSGWLLMALASAVYVATLFTNNPAFALLFVWVFMVIASLYAWFMWRVLPRRDATAQLADHQAVTE</sequence>
<name>A0ABQ2DJ68_9MICC</name>
<protein>
    <recommendedName>
        <fullName evidence="4">Nicotinamide mononucleotide transporter</fullName>
    </recommendedName>
</protein>
<feature type="transmembrane region" description="Helical" evidence="1">
    <location>
        <begin position="20"/>
        <end position="39"/>
    </location>
</feature>
<dbReference type="Proteomes" id="UP000606115">
    <property type="component" value="Unassembled WGS sequence"/>
</dbReference>
<evidence type="ECO:0000256" key="1">
    <source>
        <dbReference type="SAM" id="Phobius"/>
    </source>
</evidence>
<accession>A0ABQ2DJ68</accession>
<keyword evidence="1" id="KW-1133">Transmembrane helix</keyword>
<keyword evidence="1" id="KW-0472">Membrane</keyword>
<keyword evidence="1" id="KW-0812">Transmembrane</keyword>
<reference evidence="3" key="1">
    <citation type="journal article" date="2019" name="Int. J. Syst. Evol. Microbiol.">
        <title>The Global Catalogue of Microorganisms (GCM) 10K type strain sequencing project: providing services to taxonomists for standard genome sequencing and annotation.</title>
        <authorList>
            <consortium name="The Broad Institute Genomics Platform"/>
            <consortium name="The Broad Institute Genome Sequencing Center for Infectious Disease"/>
            <person name="Wu L."/>
            <person name="Ma J."/>
        </authorList>
    </citation>
    <scope>NUCLEOTIDE SEQUENCE [LARGE SCALE GENOMIC DNA]</scope>
    <source>
        <strain evidence="3">CGMCC 1.3685</strain>
    </source>
</reference>
<organism evidence="2 3">
    <name type="scientific">Glutamicibacter ardleyensis</name>
    <dbReference type="NCBI Taxonomy" id="225894"/>
    <lineage>
        <taxon>Bacteria</taxon>
        <taxon>Bacillati</taxon>
        <taxon>Actinomycetota</taxon>
        <taxon>Actinomycetes</taxon>
        <taxon>Micrococcales</taxon>
        <taxon>Micrococcaceae</taxon>
        <taxon>Glutamicibacter</taxon>
    </lineage>
</organism>
<dbReference type="EMBL" id="BMKX01000003">
    <property type="protein sequence ID" value="GGJ59492.1"/>
    <property type="molecule type" value="Genomic_DNA"/>
</dbReference>
<dbReference type="GeneID" id="303304158"/>
<dbReference type="RefSeq" id="WP_096256993.1">
    <property type="nucleotide sequence ID" value="NZ_BMKX01000003.1"/>
</dbReference>
<feature type="transmembrane region" description="Helical" evidence="1">
    <location>
        <begin position="68"/>
        <end position="84"/>
    </location>
</feature>
<comment type="caution">
    <text evidence="2">The sequence shown here is derived from an EMBL/GenBank/DDBJ whole genome shotgun (WGS) entry which is preliminary data.</text>
</comment>
<evidence type="ECO:0000313" key="2">
    <source>
        <dbReference type="EMBL" id="GGJ59492.1"/>
    </source>
</evidence>
<keyword evidence="3" id="KW-1185">Reference proteome</keyword>
<feature type="transmembrane region" description="Helical" evidence="1">
    <location>
        <begin position="44"/>
        <end position="62"/>
    </location>
</feature>
<evidence type="ECO:0008006" key="4">
    <source>
        <dbReference type="Google" id="ProtNLM"/>
    </source>
</evidence>
<proteinExistence type="predicted"/>
<feature type="transmembrane region" description="Helical" evidence="1">
    <location>
        <begin position="104"/>
        <end position="125"/>
    </location>
</feature>
<feature type="transmembrane region" description="Helical" evidence="1">
    <location>
        <begin position="131"/>
        <end position="158"/>
    </location>
</feature>
<gene>
    <name evidence="2" type="ORF">GCM10007173_17900</name>
</gene>
<feature type="transmembrane region" description="Helical" evidence="1">
    <location>
        <begin position="187"/>
        <end position="205"/>
    </location>
</feature>